<gene>
    <name evidence="3" type="ORF">BN938_2666</name>
</gene>
<dbReference type="GO" id="GO:0008270">
    <property type="term" value="F:zinc ion binding"/>
    <property type="evidence" value="ECO:0007669"/>
    <property type="project" value="InterPro"/>
</dbReference>
<proteinExistence type="predicted"/>
<feature type="domain" description="Zinc finger CHC2-type" evidence="2">
    <location>
        <begin position="23"/>
        <end position="84"/>
    </location>
</feature>
<evidence type="ECO:0000256" key="1">
    <source>
        <dbReference type="SAM" id="MobiDB-lite"/>
    </source>
</evidence>
<dbReference type="PATRIC" id="fig|1433126.3.peg.2639"/>
<dbReference type="Pfam" id="PF01807">
    <property type="entry name" value="Zn_ribbon_DnaG"/>
    <property type="match status" value="1"/>
</dbReference>
<dbReference type="HOGENOM" id="CLU_070537_1_0_10"/>
<dbReference type="Pfam" id="PF13155">
    <property type="entry name" value="Toprim_2"/>
    <property type="match status" value="1"/>
</dbReference>
<dbReference type="InterPro" id="IPR002694">
    <property type="entry name" value="Znf_CHC2"/>
</dbReference>
<dbReference type="Proteomes" id="UP000027616">
    <property type="component" value="Chromosome I"/>
</dbReference>
<dbReference type="Gene3D" id="3.90.580.10">
    <property type="entry name" value="Zinc finger, CHC2-type domain"/>
    <property type="match status" value="1"/>
</dbReference>
<dbReference type="SUPFAM" id="SSF56731">
    <property type="entry name" value="DNA primase core"/>
    <property type="match status" value="1"/>
</dbReference>
<dbReference type="OrthoDB" id="8536512at2"/>
<dbReference type="SUPFAM" id="SSF57783">
    <property type="entry name" value="Zinc beta-ribbon"/>
    <property type="match status" value="1"/>
</dbReference>
<dbReference type="EMBL" id="HG934468">
    <property type="protein sequence ID" value="CDN32735.1"/>
    <property type="molecule type" value="Genomic_DNA"/>
</dbReference>
<name>A0A060RAS0_9BACT</name>
<evidence type="ECO:0000313" key="3">
    <source>
        <dbReference type="EMBL" id="CDN32735.1"/>
    </source>
</evidence>
<dbReference type="AlphaFoldDB" id="A0A060RAS0"/>
<evidence type="ECO:0000313" key="4">
    <source>
        <dbReference type="Proteomes" id="UP000027616"/>
    </source>
</evidence>
<organism evidence="3 4">
    <name type="scientific">Mucinivorans hirudinis</name>
    <dbReference type="NCBI Taxonomy" id="1433126"/>
    <lineage>
        <taxon>Bacteria</taxon>
        <taxon>Pseudomonadati</taxon>
        <taxon>Bacteroidota</taxon>
        <taxon>Bacteroidia</taxon>
        <taxon>Bacteroidales</taxon>
        <taxon>Rikenellaceae</taxon>
        <taxon>Mucinivorans</taxon>
    </lineage>
</organism>
<dbReference type="InterPro" id="IPR036977">
    <property type="entry name" value="DNA_primase_Znf_CHC2"/>
</dbReference>
<keyword evidence="3" id="KW-0808">Transferase</keyword>
<feature type="region of interest" description="Disordered" evidence="1">
    <location>
        <begin position="277"/>
        <end position="296"/>
    </location>
</feature>
<sequence>MTIEQAKSIQLTDYLHSIGCTPCKQQNNNLWYLSPLRTESEPSFKVNLNRNEWYDFGIGKGGDLIALVREQHSTDVAGALQVLSGKPIIPGSFSFRQQESFQSFEDISVKPLGNVALLQFIRERGITDEIATAHCKEVYYKLGGKPYFAVAFENDREGYEIRNKYFKGCISPKAITWRCDFNRACCVFEGFVDFLSFLTICKREGTDVGKYDALVLNSVGNIPQALRPLRNYEQIHGYLDNDTAGQRATAELRSHFGEKFTDHSPKYSQYKDLNDYLTGQRQEQKQQPKPKRGFRL</sequence>
<dbReference type="GO" id="GO:0006260">
    <property type="term" value="P:DNA replication"/>
    <property type="evidence" value="ECO:0007669"/>
    <property type="project" value="InterPro"/>
</dbReference>
<dbReference type="eggNOG" id="COG0358">
    <property type="taxonomic scope" value="Bacteria"/>
</dbReference>
<keyword evidence="3" id="KW-0548">Nucleotidyltransferase</keyword>
<keyword evidence="4" id="KW-1185">Reference proteome</keyword>
<protein>
    <submittedName>
        <fullName evidence="3">DNA primase</fullName>
        <ecNumber evidence="3">2.7.7.-</ecNumber>
    </submittedName>
</protein>
<dbReference type="GO" id="GO:0003899">
    <property type="term" value="F:DNA-directed RNA polymerase activity"/>
    <property type="evidence" value="ECO:0007669"/>
    <property type="project" value="InterPro"/>
</dbReference>
<dbReference type="GO" id="GO:0003677">
    <property type="term" value="F:DNA binding"/>
    <property type="evidence" value="ECO:0007669"/>
    <property type="project" value="InterPro"/>
</dbReference>
<accession>A0A060RAS0</accession>
<dbReference type="KEGG" id="rbc:BN938_2666"/>
<dbReference type="Gene3D" id="3.40.1360.10">
    <property type="match status" value="1"/>
</dbReference>
<evidence type="ECO:0000259" key="2">
    <source>
        <dbReference type="Pfam" id="PF01807"/>
    </source>
</evidence>
<reference evidence="3 4" key="1">
    <citation type="journal article" date="2015" name="Genome Announc.">
        <title>Complete Genome Sequence of the Novel Leech Symbiont Mucinivorans hirudinis M3T.</title>
        <authorList>
            <person name="Nelson M.C."/>
            <person name="Bomar L."/>
            <person name="Graf J."/>
        </authorList>
    </citation>
    <scope>NUCLEOTIDE SEQUENCE [LARGE SCALE GENOMIC DNA]</scope>
    <source>
        <strain evidence="4">M3</strain>
    </source>
</reference>
<dbReference type="EC" id="2.7.7.-" evidence="3"/>
<dbReference type="STRING" id="1433126.BN938_2666"/>